<keyword evidence="4" id="KW-1185">Reference proteome</keyword>
<feature type="compositionally biased region" description="Basic and acidic residues" evidence="2">
    <location>
        <begin position="313"/>
        <end position="326"/>
    </location>
</feature>
<evidence type="ECO:0000313" key="4">
    <source>
        <dbReference type="Proteomes" id="UP001412239"/>
    </source>
</evidence>
<feature type="coiled-coil region" evidence="1">
    <location>
        <begin position="388"/>
        <end position="451"/>
    </location>
</feature>
<evidence type="ECO:0008006" key="5">
    <source>
        <dbReference type="Google" id="ProtNLM"/>
    </source>
</evidence>
<dbReference type="Pfam" id="PF12709">
    <property type="entry name" value="Fungal_TACC"/>
    <property type="match status" value="1"/>
</dbReference>
<dbReference type="Proteomes" id="UP001412239">
    <property type="component" value="Unassembled WGS sequence"/>
</dbReference>
<proteinExistence type="predicted"/>
<reference evidence="3" key="1">
    <citation type="submission" date="2015-10" db="EMBL/GenBank/DDBJ databases">
        <authorList>
            <person name="Regsiter A."/>
            <person name="william w."/>
        </authorList>
    </citation>
    <scope>NUCLEOTIDE SEQUENCE</scope>
    <source>
        <strain evidence="3">Montdore</strain>
    </source>
</reference>
<evidence type="ECO:0000313" key="3">
    <source>
        <dbReference type="EMBL" id="CUS13073.1"/>
    </source>
</evidence>
<evidence type="ECO:0000256" key="1">
    <source>
        <dbReference type="SAM" id="Coils"/>
    </source>
</evidence>
<sequence length="513" mass="56339">MSDFELIGEEEIFLGGETGDMGDVGDETVCSNFSDVTIGQFGSARVLKDGGDASPGKRSPVKSRPQTPTNRQPISTTATPKTTRPGSRHTNMQSSPDSPVAPPDHSQAANLLLDFTQQFDAITSRPPAPTTPLHRRTKSASPTKGGKASPSKFALPPATPTEKKFFNLLDFSPGALASPRSVPSITPREVDQLKASFASQLSQLRAELNGREAEIVGLRDALRQSEVRYADASNGMKQQEDEFEEERNSWQNTKVELRQLFEAERIEKETLVHEMERREDELRMLRERAEGALKELADAKRRVTHAEDEAVRAKKEAETAWKHAEKTQPSGSAAPPPPDPTNVPTEVDRVARELHSLYKAKHETKVAALKKSYEAKWEKKVLALQTELGTQKNRCGELEAQIQEKNEEEMTADIKYSAPNVEEAAGLRDEVQRLKEELKIERREKGELVGAVEELLSIQASATAMGGRELAAEEREKVTRRVARVSGVGFGGSIGSNSGLKSGIERMGGGARK</sequence>
<keyword evidence="1" id="KW-0175">Coiled coil</keyword>
<feature type="compositionally biased region" description="Polar residues" evidence="2">
    <location>
        <begin position="64"/>
        <end position="97"/>
    </location>
</feature>
<organism evidence="3 4">
    <name type="scientific">Tuber aestivum</name>
    <name type="common">summer truffle</name>
    <dbReference type="NCBI Taxonomy" id="59557"/>
    <lineage>
        <taxon>Eukaryota</taxon>
        <taxon>Fungi</taxon>
        <taxon>Dikarya</taxon>
        <taxon>Ascomycota</taxon>
        <taxon>Pezizomycotina</taxon>
        <taxon>Pezizomycetes</taxon>
        <taxon>Pezizales</taxon>
        <taxon>Tuberaceae</taxon>
        <taxon>Tuber</taxon>
    </lineage>
</organism>
<name>A0A292Q2W4_9PEZI</name>
<gene>
    <name evidence="3" type="ORF">GSTUAT00002753001</name>
</gene>
<feature type="region of interest" description="Disordered" evidence="2">
    <location>
        <begin position="492"/>
        <end position="513"/>
    </location>
</feature>
<protein>
    <recommendedName>
        <fullName evidence="5">Central kinetochore-associated-domain-containing protein</fullName>
    </recommendedName>
</protein>
<evidence type="ECO:0000256" key="2">
    <source>
        <dbReference type="SAM" id="MobiDB-lite"/>
    </source>
</evidence>
<accession>A0A292Q2W4</accession>
<dbReference type="AlphaFoldDB" id="A0A292Q2W4"/>
<feature type="region of interest" description="Disordered" evidence="2">
    <location>
        <begin position="122"/>
        <end position="159"/>
    </location>
</feature>
<dbReference type="EMBL" id="LN890978">
    <property type="protein sequence ID" value="CUS13073.1"/>
    <property type="molecule type" value="Genomic_DNA"/>
</dbReference>
<dbReference type="InterPro" id="IPR024312">
    <property type="entry name" value="TACC_fungi"/>
</dbReference>
<feature type="region of interest" description="Disordered" evidence="2">
    <location>
        <begin position="46"/>
        <end position="106"/>
    </location>
</feature>
<feature type="region of interest" description="Disordered" evidence="2">
    <location>
        <begin position="313"/>
        <end position="345"/>
    </location>
</feature>